<reference evidence="9" key="1">
    <citation type="journal article" date="2019" name="PLoS Negl. Trop. Dis.">
        <title>Revisiting the worldwide diversity of Leptospira species in the environment.</title>
        <authorList>
            <person name="Vincent A.T."/>
            <person name="Schiettekatte O."/>
            <person name="Bourhy P."/>
            <person name="Veyrier F.J."/>
            <person name="Picardeau M."/>
        </authorList>
    </citation>
    <scope>NUCLEOTIDE SEQUENCE [LARGE SCALE GENOMIC DNA]</scope>
    <source>
        <strain evidence="9">SSW15</strain>
    </source>
</reference>
<dbReference type="PROSITE" id="PS00070">
    <property type="entry name" value="ALDEHYDE_DEHYDR_CYS"/>
    <property type="match status" value="1"/>
</dbReference>
<dbReference type="InterPro" id="IPR050485">
    <property type="entry name" value="Proline_metab_enzyme"/>
</dbReference>
<dbReference type="SUPFAM" id="SSF53720">
    <property type="entry name" value="ALDH-like"/>
    <property type="match status" value="1"/>
</dbReference>
<dbReference type="GO" id="GO:0010133">
    <property type="term" value="P:L-proline catabolic process to L-glutamate"/>
    <property type="evidence" value="ECO:0007669"/>
    <property type="project" value="TreeGrafter"/>
</dbReference>
<keyword evidence="10" id="KW-1185">Reference proteome</keyword>
<evidence type="ECO:0000256" key="1">
    <source>
        <dbReference type="ARBA" id="ARBA00004786"/>
    </source>
</evidence>
<dbReference type="EMBL" id="RQET01000004">
    <property type="protein sequence ID" value="TGK11491.1"/>
    <property type="molecule type" value="Genomic_DNA"/>
</dbReference>
<protein>
    <recommendedName>
        <fullName evidence="2">L-glutamate gamma-semialdehyde dehydrogenase</fullName>
        <ecNumber evidence="2">1.2.1.88</ecNumber>
    </recommendedName>
</protein>
<dbReference type="InterPro" id="IPR016163">
    <property type="entry name" value="Ald_DH_C"/>
</dbReference>
<dbReference type="AlphaFoldDB" id="A0A4R9GGP6"/>
<dbReference type="InterPro" id="IPR016162">
    <property type="entry name" value="Ald_DH_N"/>
</dbReference>
<comment type="catalytic activity">
    <reaction evidence="5">
        <text>L-glutamate 5-semialdehyde + NAD(+) + H2O = L-glutamate + NADH + 2 H(+)</text>
        <dbReference type="Rhea" id="RHEA:30235"/>
        <dbReference type="ChEBI" id="CHEBI:15377"/>
        <dbReference type="ChEBI" id="CHEBI:15378"/>
        <dbReference type="ChEBI" id="CHEBI:29985"/>
        <dbReference type="ChEBI" id="CHEBI:57540"/>
        <dbReference type="ChEBI" id="CHEBI:57945"/>
        <dbReference type="ChEBI" id="CHEBI:58066"/>
        <dbReference type="EC" id="1.2.1.88"/>
    </reaction>
</comment>
<evidence type="ECO:0000256" key="5">
    <source>
        <dbReference type="ARBA" id="ARBA00048142"/>
    </source>
</evidence>
<accession>A0A4R9GGP6</accession>
<dbReference type="OrthoDB" id="9762913at2"/>
<dbReference type="Proteomes" id="UP000298458">
    <property type="component" value="Unassembled WGS sequence"/>
</dbReference>
<dbReference type="GO" id="GO:0004657">
    <property type="term" value="F:proline dehydrogenase activity"/>
    <property type="evidence" value="ECO:0007669"/>
    <property type="project" value="UniProtKB-ARBA"/>
</dbReference>
<dbReference type="PANTHER" id="PTHR42862">
    <property type="entry name" value="DELTA-1-PYRROLINE-5-CARBOXYLATE DEHYDROGENASE 1, ISOFORM A-RELATED"/>
    <property type="match status" value="1"/>
</dbReference>
<dbReference type="InterPro" id="IPR015590">
    <property type="entry name" value="Aldehyde_DH_dom"/>
</dbReference>
<evidence type="ECO:0000256" key="7">
    <source>
        <dbReference type="RuleBase" id="RU003345"/>
    </source>
</evidence>
<name>A0A4R9GGP6_9LEPT</name>
<feature type="domain" description="Aldehyde dehydrogenase" evidence="8">
    <location>
        <begin position="53"/>
        <end position="513"/>
    </location>
</feature>
<dbReference type="EC" id="1.2.1.88" evidence="2"/>
<comment type="similarity">
    <text evidence="7">Belongs to the aldehyde dehydrogenase family.</text>
</comment>
<dbReference type="RefSeq" id="WP_135766897.1">
    <property type="nucleotide sequence ID" value="NZ_RQET01000004.1"/>
</dbReference>
<feature type="active site" evidence="6">
    <location>
        <position position="288"/>
    </location>
</feature>
<sequence length="527" mass="57846">MNSGIDSIALKNEAIRDFTLSREREKLQNAVQALRKRLPIQVSPILSGKTVSSSESHPVFNPANLSETVAKVSYADVRLAEQAVSVCSDFAESWQNETQNKRSDILRKTAQLLRKNKDELTALMILEVGKGVKDADAEIAEAIDFCEFYAQEADKLSSPRIRNLEGEDNSFFYRPKGLTVVIAPWNFPLAILCGMTVAPLVTGNTVIMKPAEQSSAIASILYGFLKEAGTPDKALQFLPGKGEEIGSYLVKHPKVHTINFTGSRAVGLQMIRETAALELKFIKRVVAEMGGKNAIIVDEDADLDEAVAGSIQSAFGFQGQKCSALSRLIVLESCYELFKKRFSEALLSLKPGPPEDPSSKIGPVIDSESKTRIENLSKKFAPNLLQKLEISADLKEKGNYVDAILLESKEFDSDLGQAEFFAPIVTLFKVRNFEEAIRKANEVDYALTGGLYSRNPKNISLAKRLLEVGNLYINRGITGAIVDRQPFGGFKLSGVGAKAGGPDYLKQFVEPVTVTENTMRRGFIPEL</sequence>
<keyword evidence="3 7" id="KW-0560">Oxidoreductase</keyword>
<comment type="caution">
    <text evidence="9">The sequence shown here is derived from an EMBL/GenBank/DDBJ whole genome shotgun (WGS) entry which is preliminary data.</text>
</comment>
<dbReference type="PANTHER" id="PTHR42862:SF1">
    <property type="entry name" value="DELTA-1-PYRROLINE-5-CARBOXYLATE DEHYDROGENASE 2, ISOFORM A-RELATED"/>
    <property type="match status" value="1"/>
</dbReference>
<dbReference type="Pfam" id="PF00171">
    <property type="entry name" value="Aldedh"/>
    <property type="match status" value="1"/>
</dbReference>
<evidence type="ECO:0000313" key="9">
    <source>
        <dbReference type="EMBL" id="TGK11491.1"/>
    </source>
</evidence>
<dbReference type="Gene3D" id="3.40.605.10">
    <property type="entry name" value="Aldehyde Dehydrogenase, Chain A, domain 1"/>
    <property type="match status" value="1"/>
</dbReference>
<dbReference type="InterPro" id="IPR016161">
    <property type="entry name" value="Ald_DH/histidinol_DH"/>
</dbReference>
<dbReference type="GO" id="GO:0003842">
    <property type="term" value="F:L-glutamate gamma-semialdehyde dehydrogenase activity"/>
    <property type="evidence" value="ECO:0007669"/>
    <property type="project" value="UniProtKB-EC"/>
</dbReference>
<evidence type="ECO:0000256" key="4">
    <source>
        <dbReference type="ARBA" id="ARBA00023027"/>
    </source>
</evidence>
<dbReference type="GO" id="GO:0009898">
    <property type="term" value="C:cytoplasmic side of plasma membrane"/>
    <property type="evidence" value="ECO:0007669"/>
    <property type="project" value="TreeGrafter"/>
</dbReference>
<comment type="pathway">
    <text evidence="1">Amino-acid degradation; L-proline degradation into L-glutamate; L-glutamate from L-proline: step 2/2.</text>
</comment>
<evidence type="ECO:0000256" key="3">
    <source>
        <dbReference type="ARBA" id="ARBA00023002"/>
    </source>
</evidence>
<proteinExistence type="inferred from homology"/>
<evidence type="ECO:0000256" key="6">
    <source>
        <dbReference type="PROSITE-ProRule" id="PRU10007"/>
    </source>
</evidence>
<dbReference type="PROSITE" id="PS00687">
    <property type="entry name" value="ALDEHYDE_DEHYDR_GLU"/>
    <property type="match status" value="1"/>
</dbReference>
<keyword evidence="4" id="KW-0520">NAD</keyword>
<evidence type="ECO:0000259" key="8">
    <source>
        <dbReference type="Pfam" id="PF00171"/>
    </source>
</evidence>
<dbReference type="InterPro" id="IPR029510">
    <property type="entry name" value="Ald_DH_CS_GLU"/>
</dbReference>
<evidence type="ECO:0000256" key="2">
    <source>
        <dbReference type="ARBA" id="ARBA00012884"/>
    </source>
</evidence>
<gene>
    <name evidence="9" type="ORF">EHO60_04065</name>
</gene>
<dbReference type="Gene3D" id="3.40.309.10">
    <property type="entry name" value="Aldehyde Dehydrogenase, Chain A, domain 2"/>
    <property type="match status" value="1"/>
</dbReference>
<organism evidence="9 10">
    <name type="scientific">Leptospira fletcheri</name>
    <dbReference type="NCBI Taxonomy" id="2484981"/>
    <lineage>
        <taxon>Bacteria</taxon>
        <taxon>Pseudomonadati</taxon>
        <taxon>Spirochaetota</taxon>
        <taxon>Spirochaetia</taxon>
        <taxon>Leptospirales</taxon>
        <taxon>Leptospiraceae</taxon>
        <taxon>Leptospira</taxon>
    </lineage>
</organism>
<dbReference type="FunFam" id="3.40.309.10:FF:000005">
    <property type="entry name" value="1-pyrroline-5-carboxylate dehydrogenase 1"/>
    <property type="match status" value="1"/>
</dbReference>
<dbReference type="InterPro" id="IPR016160">
    <property type="entry name" value="Ald_DH_CS_CYS"/>
</dbReference>
<evidence type="ECO:0000313" key="10">
    <source>
        <dbReference type="Proteomes" id="UP000298458"/>
    </source>
</evidence>